<dbReference type="Pfam" id="PF14362">
    <property type="entry name" value="DUF4407"/>
    <property type="match status" value="1"/>
</dbReference>
<feature type="compositionally biased region" description="Low complexity" evidence="2">
    <location>
        <begin position="456"/>
        <end position="469"/>
    </location>
</feature>
<organism evidence="4 5">
    <name type="scientific">Kribbella qitaiheensis</name>
    <dbReference type="NCBI Taxonomy" id="1544730"/>
    <lineage>
        <taxon>Bacteria</taxon>
        <taxon>Bacillati</taxon>
        <taxon>Actinomycetota</taxon>
        <taxon>Actinomycetes</taxon>
        <taxon>Propionibacteriales</taxon>
        <taxon>Kribbellaceae</taxon>
        <taxon>Kribbella</taxon>
    </lineage>
</organism>
<feature type="transmembrane region" description="Helical" evidence="3">
    <location>
        <begin position="28"/>
        <end position="48"/>
    </location>
</feature>
<protein>
    <submittedName>
        <fullName evidence="4">DUF4407 domain-containing protein</fullName>
    </submittedName>
</protein>
<evidence type="ECO:0000256" key="3">
    <source>
        <dbReference type="SAM" id="Phobius"/>
    </source>
</evidence>
<evidence type="ECO:0000256" key="1">
    <source>
        <dbReference type="SAM" id="Coils"/>
    </source>
</evidence>
<dbReference type="AlphaFoldDB" id="A0A7G6X3E9"/>
<evidence type="ECO:0000313" key="5">
    <source>
        <dbReference type="Proteomes" id="UP000515563"/>
    </source>
</evidence>
<dbReference type="KEGG" id="kqi:F1D05_26190"/>
<gene>
    <name evidence="4" type="ORF">F1D05_26190</name>
</gene>
<keyword evidence="3" id="KW-1133">Transmembrane helix</keyword>
<dbReference type="Proteomes" id="UP000515563">
    <property type="component" value="Chromosome"/>
</dbReference>
<sequence length="523" mass="55211">MSLMDRLAVLGGANLGVLKKVPLAQQRFVGMGLVFLSTASLAGLSMWFALSSGVKVPKLAAVPIALFWAAVVLGLDRFLTMQMASASTLWAKLWMAVPRLVIAAVIGVVVSQPLVLRIFSDDISASVQRQITATSGTNKATLAGTTEQKTVVALTAEIAALEKQARGEVPVQPTAAVARARSRVADLTQRRDTQQVIAGEAAKLFICELYGGNRATLKDPSKCSPKPGRNGPYQQIAADNKAQNDLLARLNADLAAAQRSLTVAETNATTTDRKAIDAIIASANSALPGKRADLKVAEAALALRTKELIESGARETGLLAQLRGLHTLGQENSTMRYAHYAVALLFIMIELLPVIAKLISSAGPLSAYDQIVRLIDEEATDKAQIRRLQQRAIEQGKSDNVQLAEQDMREHELEVAKASNVQVARQMQNVMNAALKAWGDEVAGRIRTFGRSSAANGAASVNGAGSTNGVGSPTATAAGSPRTSSWFGQKGVPGHGSPKPGMTHGGGAGFIKLGYEVPDRDLL</sequence>
<evidence type="ECO:0000313" key="4">
    <source>
        <dbReference type="EMBL" id="QNE20764.1"/>
    </source>
</evidence>
<keyword evidence="3" id="KW-0812">Transmembrane</keyword>
<keyword evidence="3" id="KW-0472">Membrane</keyword>
<accession>A0A7G6X3E9</accession>
<dbReference type="InterPro" id="IPR025519">
    <property type="entry name" value="DUF4407"/>
</dbReference>
<feature type="transmembrane region" description="Helical" evidence="3">
    <location>
        <begin position="60"/>
        <end position="79"/>
    </location>
</feature>
<name>A0A7G6X3E9_9ACTN</name>
<feature type="transmembrane region" description="Helical" evidence="3">
    <location>
        <begin position="100"/>
        <end position="119"/>
    </location>
</feature>
<proteinExistence type="predicted"/>
<dbReference type="EMBL" id="CP043661">
    <property type="protein sequence ID" value="QNE20764.1"/>
    <property type="molecule type" value="Genomic_DNA"/>
</dbReference>
<feature type="region of interest" description="Disordered" evidence="2">
    <location>
        <begin position="456"/>
        <end position="510"/>
    </location>
</feature>
<feature type="compositionally biased region" description="Polar residues" evidence="2">
    <location>
        <begin position="470"/>
        <end position="487"/>
    </location>
</feature>
<feature type="coiled-coil region" evidence="1">
    <location>
        <begin position="240"/>
        <end position="267"/>
    </location>
</feature>
<keyword evidence="5" id="KW-1185">Reference proteome</keyword>
<reference evidence="4 5" key="2">
    <citation type="journal article" date="2020" name="Microbiol. Resour. Announc.">
        <title>Antarctic desert soil bacteria exhibit high novel natural product potential, evaluated through long-read genome sequencing and comparative genomics.</title>
        <authorList>
            <person name="Benaud N."/>
            <person name="Edwards R.J."/>
            <person name="Amos T.G."/>
            <person name="D'Agostino P.M."/>
            <person name="Gutierrez-Chavez C."/>
            <person name="Montgomery K."/>
            <person name="Nicetic I."/>
            <person name="Ferrari B.C."/>
        </authorList>
    </citation>
    <scope>NUCLEOTIDE SEQUENCE [LARGE SCALE GENOMIC DNA]</scope>
    <source>
        <strain evidence="4 5">SPB151</strain>
    </source>
</reference>
<evidence type="ECO:0000256" key="2">
    <source>
        <dbReference type="SAM" id="MobiDB-lite"/>
    </source>
</evidence>
<reference evidence="5" key="1">
    <citation type="submission" date="2019-09" db="EMBL/GenBank/DDBJ databases">
        <title>Antimicrobial potential of Antarctic Bacteria.</title>
        <authorList>
            <person name="Benaud N."/>
            <person name="Edwards R.J."/>
            <person name="Ferrari B.C."/>
        </authorList>
    </citation>
    <scope>NUCLEOTIDE SEQUENCE [LARGE SCALE GENOMIC DNA]</scope>
    <source>
        <strain evidence="5">SPB151</strain>
    </source>
</reference>
<keyword evidence="1" id="KW-0175">Coiled coil</keyword>